<evidence type="ECO:0000313" key="2">
    <source>
        <dbReference type="Proteomes" id="UP000626148"/>
    </source>
</evidence>
<keyword evidence="2" id="KW-1185">Reference proteome</keyword>
<gene>
    <name evidence="1" type="ORF">GCM10007392_20310</name>
</gene>
<name>A0A918K6X2_9GAMM</name>
<proteinExistence type="predicted"/>
<dbReference type="EMBL" id="BMXR01000004">
    <property type="protein sequence ID" value="GGX52825.1"/>
    <property type="molecule type" value="Genomic_DNA"/>
</dbReference>
<comment type="caution">
    <text evidence="1">The sequence shown here is derived from an EMBL/GenBank/DDBJ whole genome shotgun (WGS) entry which is preliminary data.</text>
</comment>
<dbReference type="Proteomes" id="UP000626148">
    <property type="component" value="Unassembled WGS sequence"/>
</dbReference>
<organism evidence="1 2">
    <name type="scientific">Saccharospirillum salsuginis</name>
    <dbReference type="NCBI Taxonomy" id="418750"/>
    <lineage>
        <taxon>Bacteria</taxon>
        <taxon>Pseudomonadati</taxon>
        <taxon>Pseudomonadota</taxon>
        <taxon>Gammaproteobacteria</taxon>
        <taxon>Oceanospirillales</taxon>
        <taxon>Saccharospirillaceae</taxon>
        <taxon>Saccharospirillum</taxon>
    </lineage>
</organism>
<reference evidence="1" key="1">
    <citation type="journal article" date="2014" name="Int. J. Syst. Evol. Microbiol.">
        <title>Complete genome sequence of Corynebacterium casei LMG S-19264T (=DSM 44701T), isolated from a smear-ripened cheese.</title>
        <authorList>
            <consortium name="US DOE Joint Genome Institute (JGI-PGF)"/>
            <person name="Walter F."/>
            <person name="Albersmeier A."/>
            <person name="Kalinowski J."/>
            <person name="Ruckert C."/>
        </authorList>
    </citation>
    <scope>NUCLEOTIDE SEQUENCE</scope>
    <source>
        <strain evidence="1">KCTC 22169</strain>
    </source>
</reference>
<reference evidence="1" key="2">
    <citation type="submission" date="2020-09" db="EMBL/GenBank/DDBJ databases">
        <authorList>
            <person name="Sun Q."/>
            <person name="Kim S."/>
        </authorList>
    </citation>
    <scope>NUCLEOTIDE SEQUENCE</scope>
    <source>
        <strain evidence="1">KCTC 22169</strain>
    </source>
</reference>
<evidence type="ECO:0000313" key="1">
    <source>
        <dbReference type="EMBL" id="GGX52825.1"/>
    </source>
</evidence>
<protein>
    <submittedName>
        <fullName evidence="1">Uncharacterized protein</fullName>
    </submittedName>
</protein>
<sequence>MPYGRDCHSRTSEGKTCSPVWPIYNVFMINGGARKRSAFAYQLYSKGRREKMLYHDTRVE</sequence>
<accession>A0A918K6X2</accession>
<dbReference type="AlphaFoldDB" id="A0A918K6X2"/>